<dbReference type="AlphaFoldDB" id="A0A0G4K076"/>
<proteinExistence type="predicted"/>
<keyword evidence="4 6" id="KW-1133">Transmembrane helix</keyword>
<dbReference type="SUPFAM" id="SSF103473">
    <property type="entry name" value="MFS general substrate transporter"/>
    <property type="match status" value="1"/>
</dbReference>
<evidence type="ECO:0000313" key="9">
    <source>
        <dbReference type="Proteomes" id="UP000044377"/>
    </source>
</evidence>
<comment type="subcellular location">
    <subcellularLocation>
        <location evidence="1">Cell membrane</location>
        <topology evidence="1">Multi-pass membrane protein</topology>
    </subcellularLocation>
</comment>
<dbReference type="OrthoDB" id="2810795at2"/>
<dbReference type="GO" id="GO:0022857">
    <property type="term" value="F:transmembrane transporter activity"/>
    <property type="evidence" value="ECO:0007669"/>
    <property type="project" value="InterPro"/>
</dbReference>
<evidence type="ECO:0000313" key="8">
    <source>
        <dbReference type="EMBL" id="CPR19974.1"/>
    </source>
</evidence>
<feature type="transmembrane region" description="Helical" evidence="6">
    <location>
        <begin position="274"/>
        <end position="292"/>
    </location>
</feature>
<dbReference type="PROSITE" id="PS50850">
    <property type="entry name" value="MFS"/>
    <property type="match status" value="1"/>
</dbReference>
<dbReference type="Pfam" id="PF07690">
    <property type="entry name" value="MFS_1"/>
    <property type="match status" value="1"/>
</dbReference>
<feature type="transmembrane region" description="Helical" evidence="6">
    <location>
        <begin position="338"/>
        <end position="356"/>
    </location>
</feature>
<dbReference type="InterPro" id="IPR050189">
    <property type="entry name" value="MFS_Efflux_Transporters"/>
</dbReference>
<feature type="transmembrane region" description="Helical" evidence="6">
    <location>
        <begin position="298"/>
        <end position="317"/>
    </location>
</feature>
<feature type="transmembrane region" description="Helical" evidence="6">
    <location>
        <begin position="166"/>
        <end position="186"/>
    </location>
</feature>
<keyword evidence="2" id="KW-1003">Cell membrane</keyword>
<feature type="transmembrane region" description="Helical" evidence="6">
    <location>
        <begin position="248"/>
        <end position="267"/>
    </location>
</feature>
<dbReference type="CDD" id="cd17324">
    <property type="entry name" value="MFS_NepI_like"/>
    <property type="match status" value="1"/>
</dbReference>
<protein>
    <submittedName>
        <fullName evidence="8">Major facilitator family transporter</fullName>
    </submittedName>
</protein>
<keyword evidence="9" id="KW-1185">Reference proteome</keyword>
<dbReference type="STRING" id="1109412.BN1221_04062c"/>
<evidence type="ECO:0000259" key="7">
    <source>
        <dbReference type="PROSITE" id="PS50850"/>
    </source>
</evidence>
<name>A0A0G4K076_9GAMM</name>
<reference evidence="9" key="1">
    <citation type="submission" date="2015-01" db="EMBL/GenBank/DDBJ databases">
        <authorList>
            <person name="Paterson Steve"/>
        </authorList>
    </citation>
    <scope>NUCLEOTIDE SEQUENCE [LARGE SCALE GENOMIC DNA]</scope>
    <source>
        <strain evidence="9">OBR1</strain>
    </source>
</reference>
<gene>
    <name evidence="8" type="ORF">BN1221_04062c</name>
</gene>
<keyword evidence="3 6" id="KW-0812">Transmembrane</keyword>
<sequence length="403" mass="42049">MEQRSTSSGFPLSGLLALAMTGFIAIMTETLPSGLLPSISQGLNVSLALAGQLVTLYALGSMLAAIPLVALTRSWGRRSALLAAIIGFFLFNTVTAVSSHYTLTLVARFLAGAAAGLAWGLLAGCARRMVPPHQQGRAMAIAMVGTPIALALGVPLGAWLGTVVSWRTVFAVISGLTLLLIGWVVLKVPNFPGQKTGEMKSIVRVLTTPGIRPILSVIVLWILAHNVLYTYIAPFLAPAGISNQVDSVLLVFGASALAGIWITGLVVDRWLRRGVLVSVGIFALTSLVLGLAGTSPSVIYLCMVFWGLTFGGAATLLQTASADAAGSGADVAQSMIVVAWNLAIASGGIVGGILLHSVGVTSFPWILLALLIVGWIIAWQSHQYGFKPGTRTESYAVRCECEG</sequence>
<feature type="transmembrane region" description="Helical" evidence="6">
    <location>
        <begin position="362"/>
        <end position="379"/>
    </location>
</feature>
<evidence type="ECO:0000256" key="2">
    <source>
        <dbReference type="ARBA" id="ARBA00022475"/>
    </source>
</evidence>
<feature type="transmembrane region" description="Helical" evidence="6">
    <location>
        <begin position="81"/>
        <end position="99"/>
    </location>
</feature>
<dbReference type="GO" id="GO:0005886">
    <property type="term" value="C:plasma membrane"/>
    <property type="evidence" value="ECO:0007669"/>
    <property type="project" value="UniProtKB-SubCell"/>
</dbReference>
<dbReference type="InterPro" id="IPR020846">
    <property type="entry name" value="MFS_dom"/>
</dbReference>
<evidence type="ECO:0000256" key="4">
    <source>
        <dbReference type="ARBA" id="ARBA00022989"/>
    </source>
</evidence>
<evidence type="ECO:0000256" key="1">
    <source>
        <dbReference type="ARBA" id="ARBA00004651"/>
    </source>
</evidence>
<dbReference type="Proteomes" id="UP000044377">
    <property type="component" value="Unassembled WGS sequence"/>
</dbReference>
<dbReference type="InterPro" id="IPR011701">
    <property type="entry name" value="MFS"/>
</dbReference>
<accession>A0A0G4K076</accession>
<organism evidence="8 9">
    <name type="scientific">Brenneria goodwinii</name>
    <dbReference type="NCBI Taxonomy" id="1109412"/>
    <lineage>
        <taxon>Bacteria</taxon>
        <taxon>Pseudomonadati</taxon>
        <taxon>Pseudomonadota</taxon>
        <taxon>Gammaproteobacteria</taxon>
        <taxon>Enterobacterales</taxon>
        <taxon>Pectobacteriaceae</taxon>
        <taxon>Brenneria</taxon>
    </lineage>
</organism>
<dbReference type="InterPro" id="IPR036259">
    <property type="entry name" value="MFS_trans_sf"/>
</dbReference>
<feature type="transmembrane region" description="Helical" evidence="6">
    <location>
        <begin position="138"/>
        <end position="160"/>
    </location>
</feature>
<keyword evidence="5 6" id="KW-0472">Membrane</keyword>
<dbReference type="RefSeq" id="WP_048638807.1">
    <property type="nucleotide sequence ID" value="NZ_CGIG01000001.1"/>
</dbReference>
<evidence type="ECO:0000256" key="5">
    <source>
        <dbReference type="ARBA" id="ARBA00023136"/>
    </source>
</evidence>
<dbReference type="Gene3D" id="1.20.1250.20">
    <property type="entry name" value="MFS general substrate transporter like domains"/>
    <property type="match status" value="1"/>
</dbReference>
<dbReference type="EMBL" id="CGIG01000001">
    <property type="protein sequence ID" value="CPR19974.1"/>
    <property type="molecule type" value="Genomic_DNA"/>
</dbReference>
<dbReference type="PANTHER" id="PTHR43124:SF3">
    <property type="entry name" value="CHLORAMPHENICOL EFFLUX PUMP RV0191"/>
    <property type="match status" value="1"/>
</dbReference>
<feature type="transmembrane region" description="Helical" evidence="6">
    <location>
        <begin position="214"/>
        <end position="236"/>
    </location>
</feature>
<feature type="transmembrane region" description="Helical" evidence="6">
    <location>
        <begin position="105"/>
        <end position="126"/>
    </location>
</feature>
<feature type="transmembrane region" description="Helical" evidence="6">
    <location>
        <begin position="47"/>
        <end position="69"/>
    </location>
</feature>
<evidence type="ECO:0000256" key="6">
    <source>
        <dbReference type="SAM" id="Phobius"/>
    </source>
</evidence>
<evidence type="ECO:0000256" key="3">
    <source>
        <dbReference type="ARBA" id="ARBA00022692"/>
    </source>
</evidence>
<dbReference type="PANTHER" id="PTHR43124">
    <property type="entry name" value="PURINE EFFLUX PUMP PBUE"/>
    <property type="match status" value="1"/>
</dbReference>
<feature type="transmembrane region" description="Helical" evidence="6">
    <location>
        <begin position="9"/>
        <end position="27"/>
    </location>
</feature>
<feature type="domain" description="Major facilitator superfamily (MFS) profile" evidence="7">
    <location>
        <begin position="14"/>
        <end position="386"/>
    </location>
</feature>